<accession>A0A8H7RN39</accession>
<gene>
    <name evidence="2" type="ORF">INT45_001430</name>
</gene>
<reference evidence="2 3" key="1">
    <citation type="submission" date="2020-12" db="EMBL/GenBank/DDBJ databases">
        <title>Metabolic potential, ecology and presence of endohyphal bacteria is reflected in genomic diversity of Mucoromycotina.</title>
        <authorList>
            <person name="Muszewska A."/>
            <person name="Okrasinska A."/>
            <person name="Steczkiewicz K."/>
            <person name="Drgas O."/>
            <person name="Orlowska M."/>
            <person name="Perlinska-Lenart U."/>
            <person name="Aleksandrzak-Piekarczyk T."/>
            <person name="Szatraj K."/>
            <person name="Zielenkiewicz U."/>
            <person name="Pilsyk S."/>
            <person name="Malc E."/>
            <person name="Mieczkowski P."/>
            <person name="Kruszewska J.S."/>
            <person name="Biernat P."/>
            <person name="Pawlowska J."/>
        </authorList>
    </citation>
    <scope>NUCLEOTIDE SEQUENCE [LARGE SCALE GENOMIC DNA]</scope>
    <source>
        <strain evidence="2 3">CBS 142.35</strain>
    </source>
</reference>
<keyword evidence="3" id="KW-1185">Reference proteome</keyword>
<sequence length="97" mass="10345">MGNISILVILVGVMPGPKEPKPNGIVIRAALLNIACDIPAARKVEGFTSHSSTRACHKCTREFVVFPGTSNLNYSGNNIDREHGLRTRESNASAAGQ</sequence>
<dbReference type="Proteomes" id="UP000646827">
    <property type="component" value="Unassembled WGS sequence"/>
</dbReference>
<evidence type="ECO:0000256" key="1">
    <source>
        <dbReference type="SAM" id="MobiDB-lite"/>
    </source>
</evidence>
<feature type="region of interest" description="Disordered" evidence="1">
    <location>
        <begin position="77"/>
        <end position="97"/>
    </location>
</feature>
<protein>
    <submittedName>
        <fullName evidence="2">Uncharacterized protein</fullName>
    </submittedName>
</protein>
<dbReference type="OrthoDB" id="2439011at2759"/>
<proteinExistence type="predicted"/>
<feature type="compositionally biased region" description="Basic and acidic residues" evidence="1">
    <location>
        <begin position="79"/>
        <end position="89"/>
    </location>
</feature>
<dbReference type="EMBL" id="JAEPRB010000681">
    <property type="protein sequence ID" value="KAG2213580.1"/>
    <property type="molecule type" value="Genomic_DNA"/>
</dbReference>
<evidence type="ECO:0000313" key="2">
    <source>
        <dbReference type="EMBL" id="KAG2213580.1"/>
    </source>
</evidence>
<evidence type="ECO:0000313" key="3">
    <source>
        <dbReference type="Proteomes" id="UP000646827"/>
    </source>
</evidence>
<name>A0A8H7RN39_9FUNG</name>
<comment type="caution">
    <text evidence="2">The sequence shown here is derived from an EMBL/GenBank/DDBJ whole genome shotgun (WGS) entry which is preliminary data.</text>
</comment>
<dbReference type="AlphaFoldDB" id="A0A8H7RN39"/>
<organism evidence="2 3">
    <name type="scientific">Circinella minor</name>
    <dbReference type="NCBI Taxonomy" id="1195481"/>
    <lineage>
        <taxon>Eukaryota</taxon>
        <taxon>Fungi</taxon>
        <taxon>Fungi incertae sedis</taxon>
        <taxon>Mucoromycota</taxon>
        <taxon>Mucoromycotina</taxon>
        <taxon>Mucoromycetes</taxon>
        <taxon>Mucorales</taxon>
        <taxon>Lichtheimiaceae</taxon>
        <taxon>Circinella</taxon>
    </lineage>
</organism>